<proteinExistence type="predicted"/>
<dbReference type="EMBL" id="KN833697">
    <property type="protein sequence ID" value="KIK27301.1"/>
    <property type="molecule type" value="Genomic_DNA"/>
</dbReference>
<keyword evidence="1" id="KW-1133">Transmembrane helix</keyword>
<sequence>MSAIYPTSSRRQYPYSGTGKWYIVGNPRLTRNFTDYWQCVDKRDDEHYRNVLRSSYALAVFHFILCVWYSVAL</sequence>
<reference evidence="2 3" key="1">
    <citation type="submission" date="2014-04" db="EMBL/GenBank/DDBJ databases">
        <authorList>
            <consortium name="DOE Joint Genome Institute"/>
            <person name="Kuo A."/>
            <person name="Kohler A."/>
            <person name="Costa M.D."/>
            <person name="Nagy L.G."/>
            <person name="Floudas D."/>
            <person name="Copeland A."/>
            <person name="Barry K.W."/>
            <person name="Cichocki N."/>
            <person name="Veneault-Fourrey C."/>
            <person name="LaButti K."/>
            <person name="Lindquist E.A."/>
            <person name="Lipzen A."/>
            <person name="Lundell T."/>
            <person name="Morin E."/>
            <person name="Murat C."/>
            <person name="Sun H."/>
            <person name="Tunlid A."/>
            <person name="Henrissat B."/>
            <person name="Grigoriev I.V."/>
            <person name="Hibbett D.S."/>
            <person name="Martin F."/>
            <person name="Nordberg H.P."/>
            <person name="Cantor M.N."/>
            <person name="Hua S.X."/>
        </authorList>
    </citation>
    <scope>NUCLEOTIDE SEQUENCE [LARGE SCALE GENOMIC DNA]</scope>
    <source>
        <strain evidence="2 3">441</strain>
    </source>
</reference>
<feature type="transmembrane region" description="Helical" evidence="1">
    <location>
        <begin position="51"/>
        <end position="71"/>
    </location>
</feature>
<accession>A0A0C9ZDB1</accession>
<protein>
    <submittedName>
        <fullName evidence="2">Uncharacterized protein</fullName>
    </submittedName>
</protein>
<keyword evidence="3" id="KW-1185">Reference proteome</keyword>
<reference evidence="3" key="2">
    <citation type="submission" date="2015-01" db="EMBL/GenBank/DDBJ databases">
        <title>Evolutionary Origins and Diversification of the Mycorrhizal Mutualists.</title>
        <authorList>
            <consortium name="DOE Joint Genome Institute"/>
            <consortium name="Mycorrhizal Genomics Consortium"/>
            <person name="Kohler A."/>
            <person name="Kuo A."/>
            <person name="Nagy L.G."/>
            <person name="Floudas D."/>
            <person name="Copeland A."/>
            <person name="Barry K.W."/>
            <person name="Cichocki N."/>
            <person name="Veneault-Fourrey C."/>
            <person name="LaButti K."/>
            <person name="Lindquist E.A."/>
            <person name="Lipzen A."/>
            <person name="Lundell T."/>
            <person name="Morin E."/>
            <person name="Murat C."/>
            <person name="Riley R."/>
            <person name="Ohm R."/>
            <person name="Sun H."/>
            <person name="Tunlid A."/>
            <person name="Henrissat B."/>
            <person name="Grigoriev I.V."/>
            <person name="Hibbett D.S."/>
            <person name="Martin F."/>
        </authorList>
    </citation>
    <scope>NUCLEOTIDE SEQUENCE [LARGE SCALE GENOMIC DNA]</scope>
    <source>
        <strain evidence="3">441</strain>
    </source>
</reference>
<dbReference type="HOGENOM" id="CLU_2705759_0_0_1"/>
<organism evidence="2 3">
    <name type="scientific">Pisolithus microcarpus 441</name>
    <dbReference type="NCBI Taxonomy" id="765257"/>
    <lineage>
        <taxon>Eukaryota</taxon>
        <taxon>Fungi</taxon>
        <taxon>Dikarya</taxon>
        <taxon>Basidiomycota</taxon>
        <taxon>Agaricomycotina</taxon>
        <taxon>Agaricomycetes</taxon>
        <taxon>Agaricomycetidae</taxon>
        <taxon>Boletales</taxon>
        <taxon>Sclerodermatineae</taxon>
        <taxon>Pisolithaceae</taxon>
        <taxon>Pisolithus</taxon>
    </lineage>
</organism>
<keyword evidence="1" id="KW-0472">Membrane</keyword>
<evidence type="ECO:0000313" key="3">
    <source>
        <dbReference type="Proteomes" id="UP000054018"/>
    </source>
</evidence>
<evidence type="ECO:0000313" key="2">
    <source>
        <dbReference type="EMBL" id="KIK27301.1"/>
    </source>
</evidence>
<gene>
    <name evidence="2" type="ORF">PISMIDRAFT_205500</name>
</gene>
<dbReference type="AlphaFoldDB" id="A0A0C9ZDB1"/>
<dbReference type="Proteomes" id="UP000054018">
    <property type="component" value="Unassembled WGS sequence"/>
</dbReference>
<name>A0A0C9ZDB1_9AGAM</name>
<keyword evidence="1" id="KW-0812">Transmembrane</keyword>
<evidence type="ECO:0000256" key="1">
    <source>
        <dbReference type="SAM" id="Phobius"/>
    </source>
</evidence>